<evidence type="ECO:0000313" key="4">
    <source>
        <dbReference type="Proteomes" id="UP001642464"/>
    </source>
</evidence>
<evidence type="ECO:0000259" key="2">
    <source>
        <dbReference type="Pfam" id="PF00733"/>
    </source>
</evidence>
<feature type="non-terminal residue" evidence="3">
    <location>
        <position position="319"/>
    </location>
</feature>
<feature type="non-terminal residue" evidence="3">
    <location>
        <position position="1"/>
    </location>
</feature>
<protein>
    <recommendedName>
        <fullName evidence="2">Asparagine synthetase domain-containing protein</fullName>
    </recommendedName>
</protein>
<evidence type="ECO:0000256" key="1">
    <source>
        <dbReference type="SAM" id="Coils"/>
    </source>
</evidence>
<accession>A0ABP0KX89</accession>
<sequence>QAVAKRARISQGTRQQPFIGLSPGYDSGALQALLTLSKTPHVAYHIVCTEDVTEIEDRFAWSGDMVEGNIILLSQEDLLQQMRFLRDGSESREADDAASTGLSQVFKEARERGLLVYLSSLGADEIISDLVRGEQKRTVRSFSAFPEDLNRIFPWTSFFLGTQRKHLMWEELIAGAHGIEGRYPFLDKRVVQEYLWLTASAKNAQYKAPLHQLFKAVGYPFQVHRKIGFNGVFKMKFGSESLKFRQGNLELLEAKSSRLQAELAQLERREAEVAAANLEVERLQNYLAEQDDELEAEAARSDVEQMQRIQMTLFTMVPR</sequence>
<dbReference type="InterPro" id="IPR014729">
    <property type="entry name" value="Rossmann-like_a/b/a_fold"/>
</dbReference>
<dbReference type="SUPFAM" id="SSF52402">
    <property type="entry name" value="Adenine nucleotide alpha hydrolases-like"/>
    <property type="match status" value="1"/>
</dbReference>
<dbReference type="Gene3D" id="3.40.50.620">
    <property type="entry name" value="HUPs"/>
    <property type="match status" value="1"/>
</dbReference>
<keyword evidence="4" id="KW-1185">Reference proteome</keyword>
<reference evidence="3 4" key="1">
    <citation type="submission" date="2024-02" db="EMBL/GenBank/DDBJ databases">
        <authorList>
            <person name="Chen Y."/>
            <person name="Shah S."/>
            <person name="Dougan E. K."/>
            <person name="Thang M."/>
            <person name="Chan C."/>
        </authorList>
    </citation>
    <scope>NUCLEOTIDE SEQUENCE [LARGE SCALE GENOMIC DNA]</scope>
</reference>
<keyword evidence="1" id="KW-0175">Coiled coil</keyword>
<dbReference type="Pfam" id="PF00733">
    <property type="entry name" value="Asn_synthase"/>
    <property type="match status" value="1"/>
</dbReference>
<gene>
    <name evidence="3" type="ORF">SCF082_LOCUS19673</name>
</gene>
<proteinExistence type="predicted"/>
<evidence type="ECO:0000313" key="3">
    <source>
        <dbReference type="EMBL" id="CAK9031513.1"/>
    </source>
</evidence>
<dbReference type="InterPro" id="IPR001962">
    <property type="entry name" value="Asn_synthase"/>
</dbReference>
<organism evidence="3 4">
    <name type="scientific">Durusdinium trenchii</name>
    <dbReference type="NCBI Taxonomy" id="1381693"/>
    <lineage>
        <taxon>Eukaryota</taxon>
        <taxon>Sar</taxon>
        <taxon>Alveolata</taxon>
        <taxon>Dinophyceae</taxon>
        <taxon>Suessiales</taxon>
        <taxon>Symbiodiniaceae</taxon>
        <taxon>Durusdinium</taxon>
    </lineage>
</organism>
<dbReference type="Proteomes" id="UP001642464">
    <property type="component" value="Unassembled WGS sequence"/>
</dbReference>
<feature type="coiled-coil region" evidence="1">
    <location>
        <begin position="249"/>
        <end position="300"/>
    </location>
</feature>
<name>A0ABP0KX89_9DINO</name>
<dbReference type="EMBL" id="CAXAMM010013481">
    <property type="protein sequence ID" value="CAK9031513.1"/>
    <property type="molecule type" value="Genomic_DNA"/>
</dbReference>
<comment type="caution">
    <text evidence="3">The sequence shown here is derived from an EMBL/GenBank/DDBJ whole genome shotgun (WGS) entry which is preliminary data.</text>
</comment>
<feature type="domain" description="Asparagine synthetase" evidence="2">
    <location>
        <begin position="166"/>
        <end position="231"/>
    </location>
</feature>